<comment type="similarity">
    <text evidence="1">Belongs to the thioredoxin family.</text>
</comment>
<evidence type="ECO:0000256" key="5">
    <source>
        <dbReference type="ARBA" id="ARBA00023157"/>
    </source>
</evidence>
<keyword evidence="4" id="KW-0249">Electron transport</keyword>
<keyword evidence="5" id="KW-1015">Disulfide bond</keyword>
<dbReference type="PANTHER" id="PTHR45663">
    <property type="entry name" value="GEO12009P1"/>
    <property type="match status" value="1"/>
</dbReference>
<dbReference type="PRINTS" id="PR00421">
    <property type="entry name" value="THIOREDOXIN"/>
</dbReference>
<evidence type="ECO:0000256" key="3">
    <source>
        <dbReference type="ARBA" id="ARBA00022723"/>
    </source>
</evidence>
<gene>
    <name evidence="9" type="primary">trxC</name>
    <name evidence="9" type="ORF">NX784_24730</name>
</gene>
<evidence type="ECO:0000256" key="2">
    <source>
        <dbReference type="ARBA" id="ARBA00022448"/>
    </source>
</evidence>
<proteinExistence type="inferred from homology"/>
<evidence type="ECO:0000256" key="7">
    <source>
        <dbReference type="NCBIfam" id="TIGR01068"/>
    </source>
</evidence>
<keyword evidence="6" id="KW-0676">Redox-active center</keyword>
<protein>
    <recommendedName>
        <fullName evidence="7">Thioredoxin</fullName>
    </recommendedName>
</protein>
<keyword evidence="3" id="KW-0479">Metal-binding</keyword>
<organism evidence="9 10">
    <name type="scientific">Massilia pinisoli</name>
    <dbReference type="NCBI Taxonomy" id="1772194"/>
    <lineage>
        <taxon>Bacteria</taxon>
        <taxon>Pseudomonadati</taxon>
        <taxon>Pseudomonadota</taxon>
        <taxon>Betaproteobacteria</taxon>
        <taxon>Burkholderiales</taxon>
        <taxon>Oxalobacteraceae</taxon>
        <taxon>Telluria group</taxon>
        <taxon>Massilia</taxon>
    </lineage>
</organism>
<dbReference type="SUPFAM" id="SSF52833">
    <property type="entry name" value="Thioredoxin-like"/>
    <property type="match status" value="1"/>
</dbReference>
<dbReference type="InterPro" id="IPR005746">
    <property type="entry name" value="Thioredoxin"/>
</dbReference>
<dbReference type="CDD" id="cd02947">
    <property type="entry name" value="TRX_family"/>
    <property type="match status" value="1"/>
</dbReference>
<evidence type="ECO:0000259" key="8">
    <source>
        <dbReference type="PROSITE" id="PS51352"/>
    </source>
</evidence>
<dbReference type="PANTHER" id="PTHR45663:SF11">
    <property type="entry name" value="GEO12009P1"/>
    <property type="match status" value="1"/>
</dbReference>
<evidence type="ECO:0000256" key="1">
    <source>
        <dbReference type="ARBA" id="ARBA00008987"/>
    </source>
</evidence>
<dbReference type="Gene3D" id="2.30.30.380">
    <property type="entry name" value="Zn-finger domain of Sec23/24"/>
    <property type="match status" value="1"/>
</dbReference>
<dbReference type="InterPro" id="IPR017937">
    <property type="entry name" value="Thioredoxin_CS"/>
</dbReference>
<dbReference type="PROSITE" id="PS00194">
    <property type="entry name" value="THIOREDOXIN_1"/>
    <property type="match status" value="1"/>
</dbReference>
<evidence type="ECO:0000256" key="4">
    <source>
        <dbReference type="ARBA" id="ARBA00022982"/>
    </source>
</evidence>
<reference evidence="9 10" key="1">
    <citation type="submission" date="2022-08" db="EMBL/GenBank/DDBJ databases">
        <title>Reclassification of Massilia species as members of the genera Telluria, Duganella, Pseudoduganella, Mokoshia gen. nov. and Zemynaea gen. nov. using orthogonal and non-orthogonal genome-based approaches.</title>
        <authorList>
            <person name="Bowman J.P."/>
        </authorList>
    </citation>
    <scope>NUCLEOTIDE SEQUENCE [LARGE SCALE GENOMIC DNA]</scope>
    <source>
        <strain evidence="9 10">JCM 31316</strain>
    </source>
</reference>
<dbReference type="InterPro" id="IPR036249">
    <property type="entry name" value="Thioredoxin-like_sf"/>
</dbReference>
<dbReference type="EMBL" id="JANUGW010000025">
    <property type="protein sequence ID" value="MCS0584798.1"/>
    <property type="molecule type" value="Genomic_DNA"/>
</dbReference>
<name>A0ABT1ZXZ9_9BURK</name>
<dbReference type="PROSITE" id="PS51352">
    <property type="entry name" value="THIOREDOXIN_2"/>
    <property type="match status" value="1"/>
</dbReference>
<dbReference type="NCBIfam" id="TIGR01068">
    <property type="entry name" value="thioredoxin"/>
    <property type="match status" value="1"/>
</dbReference>
<dbReference type="Proteomes" id="UP001204151">
    <property type="component" value="Unassembled WGS sequence"/>
</dbReference>
<comment type="caution">
    <text evidence="9">The sequence shown here is derived from an EMBL/GenBank/DDBJ whole genome shotgun (WGS) entry which is preliminary data.</text>
</comment>
<accession>A0ABT1ZXZ9</accession>
<dbReference type="Pfam" id="PF00085">
    <property type="entry name" value="Thioredoxin"/>
    <property type="match status" value="1"/>
</dbReference>
<feature type="domain" description="Thioredoxin" evidence="8">
    <location>
        <begin position="13"/>
        <end position="145"/>
    </location>
</feature>
<keyword evidence="2" id="KW-0813">Transport</keyword>
<dbReference type="InterPro" id="IPR049299">
    <property type="entry name" value="Thio2_N"/>
</dbReference>
<dbReference type="InterPro" id="IPR013766">
    <property type="entry name" value="Thioredoxin_domain"/>
</dbReference>
<dbReference type="RefSeq" id="WP_258819343.1">
    <property type="nucleotide sequence ID" value="NZ_JANUGW010000025.1"/>
</dbReference>
<evidence type="ECO:0000313" key="10">
    <source>
        <dbReference type="Proteomes" id="UP001204151"/>
    </source>
</evidence>
<evidence type="ECO:0000313" key="9">
    <source>
        <dbReference type="EMBL" id="MCS0584798.1"/>
    </source>
</evidence>
<dbReference type="Gene3D" id="3.40.30.10">
    <property type="entry name" value="Glutaredoxin"/>
    <property type="match status" value="1"/>
</dbReference>
<evidence type="ECO:0000256" key="6">
    <source>
        <dbReference type="ARBA" id="ARBA00023284"/>
    </source>
</evidence>
<dbReference type="Pfam" id="PF21352">
    <property type="entry name" value="Zn_ribbon_Thio2"/>
    <property type="match status" value="1"/>
</dbReference>
<dbReference type="NCBIfam" id="NF008229">
    <property type="entry name" value="PRK10996.1"/>
    <property type="match status" value="1"/>
</dbReference>
<keyword evidence="10" id="KW-1185">Reference proteome</keyword>
<sequence length="147" mass="16016">MADSLHIVCPHCDAVNRVAAARLAEQPVCGKCAQALFTAQPTDVSSARFDKHVTRNDIPVLVDFWAAWCGPCRMMAPAYAQAAGHLEPRVRLLKVDTEASQDLAARYGIRSIPTIALFQGGREIARQAGAMDANRLVTWVQQTARMA</sequence>